<evidence type="ECO:0000313" key="2">
    <source>
        <dbReference type="EMBL" id="CAH1406703.1"/>
    </source>
</evidence>
<evidence type="ECO:0000256" key="1">
    <source>
        <dbReference type="SAM" id="MobiDB-lite"/>
    </source>
</evidence>
<accession>A0A9P0MTL3</accession>
<keyword evidence="3" id="KW-1185">Reference proteome</keyword>
<dbReference type="EMBL" id="OV725082">
    <property type="protein sequence ID" value="CAH1406703.1"/>
    <property type="molecule type" value="Genomic_DNA"/>
</dbReference>
<name>A0A9P0MTL3_NEZVI</name>
<gene>
    <name evidence="2" type="ORF">NEZAVI_LOCUS14585</name>
</gene>
<feature type="region of interest" description="Disordered" evidence="1">
    <location>
        <begin position="55"/>
        <end position="86"/>
    </location>
</feature>
<dbReference type="Proteomes" id="UP001152798">
    <property type="component" value="Chromosome 6"/>
</dbReference>
<protein>
    <submittedName>
        <fullName evidence="2">Uncharacterized protein</fullName>
    </submittedName>
</protein>
<proteinExistence type="predicted"/>
<feature type="compositionally biased region" description="Polar residues" evidence="1">
    <location>
        <begin position="1"/>
        <end position="19"/>
    </location>
</feature>
<evidence type="ECO:0000313" key="3">
    <source>
        <dbReference type="Proteomes" id="UP001152798"/>
    </source>
</evidence>
<organism evidence="2 3">
    <name type="scientific">Nezara viridula</name>
    <name type="common">Southern green stink bug</name>
    <name type="synonym">Cimex viridulus</name>
    <dbReference type="NCBI Taxonomy" id="85310"/>
    <lineage>
        <taxon>Eukaryota</taxon>
        <taxon>Metazoa</taxon>
        <taxon>Ecdysozoa</taxon>
        <taxon>Arthropoda</taxon>
        <taxon>Hexapoda</taxon>
        <taxon>Insecta</taxon>
        <taxon>Pterygota</taxon>
        <taxon>Neoptera</taxon>
        <taxon>Paraneoptera</taxon>
        <taxon>Hemiptera</taxon>
        <taxon>Heteroptera</taxon>
        <taxon>Panheteroptera</taxon>
        <taxon>Pentatomomorpha</taxon>
        <taxon>Pentatomoidea</taxon>
        <taxon>Pentatomidae</taxon>
        <taxon>Pentatominae</taxon>
        <taxon>Nezara</taxon>
    </lineage>
</organism>
<sequence>MDENGQINERQMDASNQRPTEYHETSPPLPPSPPPLLLLYEMHFRLSFRSQAGLSQPQYVSDDTMEDDSRRTQRPRRSLWHMDNGRPLGGKVLSKQPIVMAVETTLYSILASLLIISEG</sequence>
<feature type="region of interest" description="Disordered" evidence="1">
    <location>
        <begin position="1"/>
        <end position="34"/>
    </location>
</feature>
<dbReference type="AlphaFoldDB" id="A0A9P0MTL3"/>
<reference evidence="2" key="1">
    <citation type="submission" date="2022-01" db="EMBL/GenBank/DDBJ databases">
        <authorList>
            <person name="King R."/>
        </authorList>
    </citation>
    <scope>NUCLEOTIDE SEQUENCE</scope>
</reference>